<dbReference type="InterPro" id="IPR016135">
    <property type="entry name" value="UBQ-conjugating_enzyme/RWD"/>
</dbReference>
<keyword evidence="2 4" id="KW-0833">Ubl conjugation pathway</keyword>
<feature type="domain" description="UBC core" evidence="6">
    <location>
        <begin position="27"/>
        <end position="171"/>
    </location>
</feature>
<dbReference type="InterPro" id="IPR050113">
    <property type="entry name" value="Ub_conjugating_enzyme"/>
</dbReference>
<feature type="active site" description="Glycyl thioester intermediate" evidence="3">
    <location>
        <position position="109"/>
    </location>
</feature>
<name>A0ABN7S7Z4_OIKDI</name>
<feature type="compositionally biased region" description="Basic and acidic residues" evidence="5">
    <location>
        <begin position="1"/>
        <end position="15"/>
    </location>
</feature>
<keyword evidence="1" id="KW-0808">Transferase</keyword>
<comment type="similarity">
    <text evidence="4">Belongs to the ubiquitin-conjugating enzyme family.</text>
</comment>
<evidence type="ECO:0000256" key="3">
    <source>
        <dbReference type="PROSITE-ProRule" id="PRU10133"/>
    </source>
</evidence>
<feature type="region of interest" description="Disordered" evidence="5">
    <location>
        <begin position="1"/>
        <end position="25"/>
    </location>
</feature>
<dbReference type="Proteomes" id="UP001158576">
    <property type="component" value="Chromosome XSR"/>
</dbReference>
<dbReference type="InterPro" id="IPR023313">
    <property type="entry name" value="UBQ-conjugating_AS"/>
</dbReference>
<evidence type="ECO:0000259" key="6">
    <source>
        <dbReference type="PROSITE" id="PS50127"/>
    </source>
</evidence>
<reference evidence="7 8" key="1">
    <citation type="submission" date="2021-04" db="EMBL/GenBank/DDBJ databases">
        <authorList>
            <person name="Bliznina A."/>
        </authorList>
    </citation>
    <scope>NUCLEOTIDE SEQUENCE [LARGE SCALE GENOMIC DNA]</scope>
</reference>
<gene>
    <name evidence="7" type="ORF">OKIOD_LOCUS5373</name>
</gene>
<evidence type="ECO:0000313" key="7">
    <source>
        <dbReference type="EMBL" id="CAG5094727.1"/>
    </source>
</evidence>
<dbReference type="EMBL" id="OU015569">
    <property type="protein sequence ID" value="CAG5094727.1"/>
    <property type="molecule type" value="Genomic_DNA"/>
</dbReference>
<evidence type="ECO:0000313" key="8">
    <source>
        <dbReference type="Proteomes" id="UP001158576"/>
    </source>
</evidence>
<dbReference type="PANTHER" id="PTHR24067">
    <property type="entry name" value="UBIQUITIN-CONJUGATING ENZYME E2"/>
    <property type="match status" value="1"/>
</dbReference>
<evidence type="ECO:0000256" key="4">
    <source>
        <dbReference type="RuleBase" id="RU362109"/>
    </source>
</evidence>
<accession>A0ABN7S7Z4</accession>
<keyword evidence="4" id="KW-0547">Nucleotide-binding</keyword>
<dbReference type="PROSITE" id="PS00183">
    <property type="entry name" value="UBC_1"/>
    <property type="match status" value="1"/>
</dbReference>
<dbReference type="SMART" id="SM00212">
    <property type="entry name" value="UBCc"/>
    <property type="match status" value="1"/>
</dbReference>
<dbReference type="CDD" id="cd23794">
    <property type="entry name" value="UBCc_UBE2F_UBE2M"/>
    <property type="match status" value="1"/>
</dbReference>
<evidence type="ECO:0000256" key="2">
    <source>
        <dbReference type="ARBA" id="ARBA00022786"/>
    </source>
</evidence>
<dbReference type="SUPFAM" id="SSF54495">
    <property type="entry name" value="UBC-like"/>
    <property type="match status" value="1"/>
</dbReference>
<dbReference type="InterPro" id="IPR000608">
    <property type="entry name" value="UBC"/>
</dbReference>
<proteinExistence type="inferred from homology"/>
<evidence type="ECO:0000256" key="1">
    <source>
        <dbReference type="ARBA" id="ARBA00022679"/>
    </source>
</evidence>
<keyword evidence="8" id="KW-1185">Reference proteome</keyword>
<sequence length="181" mass="20981">MIRLSSMKEQKKAEEAAGNQPKSKISAAQLRIAKDINDLDIPPTCQTHFENRDDLLNFKLQICPDQGFYQGGRFVFRFKVPQIYPHEPPKVKCETQVYHPNIDLDGNVCLNILREDWKPVLNINSVIYGLQFLFLEPNPDDPLNKEAADVLKRDKRQFEQNVYRSMRGGYIGNTHFRSCLK</sequence>
<keyword evidence="4" id="KW-0067">ATP-binding</keyword>
<evidence type="ECO:0000256" key="5">
    <source>
        <dbReference type="SAM" id="MobiDB-lite"/>
    </source>
</evidence>
<organism evidence="7 8">
    <name type="scientific">Oikopleura dioica</name>
    <name type="common">Tunicate</name>
    <dbReference type="NCBI Taxonomy" id="34765"/>
    <lineage>
        <taxon>Eukaryota</taxon>
        <taxon>Metazoa</taxon>
        <taxon>Chordata</taxon>
        <taxon>Tunicata</taxon>
        <taxon>Appendicularia</taxon>
        <taxon>Copelata</taxon>
        <taxon>Oikopleuridae</taxon>
        <taxon>Oikopleura</taxon>
    </lineage>
</organism>
<dbReference type="Pfam" id="PF00179">
    <property type="entry name" value="UQ_con"/>
    <property type="match status" value="1"/>
</dbReference>
<dbReference type="PROSITE" id="PS50127">
    <property type="entry name" value="UBC_2"/>
    <property type="match status" value="1"/>
</dbReference>
<dbReference type="Gene3D" id="3.10.110.10">
    <property type="entry name" value="Ubiquitin Conjugating Enzyme"/>
    <property type="match status" value="1"/>
</dbReference>
<protein>
    <submittedName>
        <fullName evidence="7">Oidioi.mRNA.OKI2018_I69.XSR.g13815.t1.cds</fullName>
    </submittedName>
</protein>